<gene>
    <name evidence="2" type="ORF">CFIMG_000181RA</name>
</gene>
<reference evidence="2 3" key="1">
    <citation type="journal article" date="2013" name="Fungal Biol.">
        <title>Analysis of microsatellite markers in the genome of the plant pathogen Ceratocystis fimbriata.</title>
        <authorList>
            <person name="Simpson M.C."/>
            <person name="Wilken P.M."/>
            <person name="Coetzee M.P."/>
            <person name="Wingfield M.J."/>
            <person name="Wingfield B.D."/>
        </authorList>
    </citation>
    <scope>NUCLEOTIDE SEQUENCE [LARGE SCALE GENOMIC DNA]</scope>
    <source>
        <strain evidence="2 3">CBS 114723</strain>
    </source>
</reference>
<keyword evidence="3" id="KW-1185">Reference proteome</keyword>
<dbReference type="PANTHER" id="PTHR37852">
    <property type="entry name" value="YALI0B21208P"/>
    <property type="match status" value="1"/>
</dbReference>
<dbReference type="Proteomes" id="UP000222788">
    <property type="component" value="Unassembled WGS sequence"/>
</dbReference>
<dbReference type="OrthoDB" id="5584028at2759"/>
<protein>
    <submittedName>
        <fullName evidence="2">Uncharacterized protein</fullName>
    </submittedName>
</protein>
<evidence type="ECO:0000313" key="3">
    <source>
        <dbReference type="Proteomes" id="UP000222788"/>
    </source>
</evidence>
<evidence type="ECO:0000313" key="2">
    <source>
        <dbReference type="EMBL" id="PHH51501.1"/>
    </source>
</evidence>
<organism evidence="2 3">
    <name type="scientific">Ceratocystis fimbriata CBS 114723</name>
    <dbReference type="NCBI Taxonomy" id="1035309"/>
    <lineage>
        <taxon>Eukaryota</taxon>
        <taxon>Fungi</taxon>
        <taxon>Dikarya</taxon>
        <taxon>Ascomycota</taxon>
        <taxon>Pezizomycotina</taxon>
        <taxon>Sordariomycetes</taxon>
        <taxon>Hypocreomycetidae</taxon>
        <taxon>Microascales</taxon>
        <taxon>Ceratocystidaceae</taxon>
        <taxon>Ceratocystis</taxon>
    </lineage>
</organism>
<dbReference type="STRING" id="1035309.A0A2C5X0S6"/>
<feature type="region of interest" description="Disordered" evidence="1">
    <location>
        <begin position="1"/>
        <end position="25"/>
    </location>
</feature>
<dbReference type="EMBL" id="APWK03000092">
    <property type="protein sequence ID" value="PHH51501.1"/>
    <property type="molecule type" value="Genomic_DNA"/>
</dbReference>
<name>A0A2C5X0S6_9PEZI</name>
<evidence type="ECO:0000256" key="1">
    <source>
        <dbReference type="SAM" id="MobiDB-lite"/>
    </source>
</evidence>
<comment type="caution">
    <text evidence="2">The sequence shown here is derived from an EMBL/GenBank/DDBJ whole genome shotgun (WGS) entry which is preliminary data.</text>
</comment>
<reference evidence="2 3" key="2">
    <citation type="journal article" date="2013" name="IMA Fungus">
        <title>IMA Genome-F 1: Ceratocystis fimbriata: Draft nuclear genome sequence for the plant pathogen, Ceratocystis fimbriata.</title>
        <authorList>
            <person name="Wilken P.M."/>
            <person name="Steenkamp E.T."/>
            <person name="Wingfield M.J."/>
            <person name="de Beer Z.W."/>
            <person name="Wingfield B.D."/>
        </authorList>
    </citation>
    <scope>NUCLEOTIDE SEQUENCE [LARGE SCALE GENOMIC DNA]</scope>
    <source>
        <strain evidence="2 3">CBS 114723</strain>
    </source>
</reference>
<proteinExistence type="predicted"/>
<sequence>MPSPKLPYMARDSSTTSNLDSDPGRQLHSQAFPALAVNDRPRLGIPTSVRLLAAGSSSFAAGALLGMTQGGRMAQLRFRAEHAHKMPSTMTGWYLYHKSKNYHAAQGAIVEGVRMGCRLGVWTTAVFALEQTVDRYRGRRDLVSTVLASLTVAGLFSVWNRFNMPTFTRTARYGLAFGLAYGGLQDAVFAAQGNASDLSYVELTQKLARRAKTMLEGDTK</sequence>
<accession>A0A2C5X0S6</accession>
<dbReference type="PANTHER" id="PTHR37852:SF1">
    <property type="entry name" value="HIG1 DOMAIN-CONTAINING PROTEIN"/>
    <property type="match status" value="1"/>
</dbReference>
<dbReference type="AlphaFoldDB" id="A0A2C5X0S6"/>